<dbReference type="InterPro" id="IPR001878">
    <property type="entry name" value="Znf_CCHC"/>
</dbReference>
<evidence type="ECO:0000259" key="2">
    <source>
        <dbReference type="PROSITE" id="PS50158"/>
    </source>
</evidence>
<organism evidence="3 4">
    <name type="scientific">Petrolisthes manimaculis</name>
    <dbReference type="NCBI Taxonomy" id="1843537"/>
    <lineage>
        <taxon>Eukaryota</taxon>
        <taxon>Metazoa</taxon>
        <taxon>Ecdysozoa</taxon>
        <taxon>Arthropoda</taxon>
        <taxon>Crustacea</taxon>
        <taxon>Multicrustacea</taxon>
        <taxon>Malacostraca</taxon>
        <taxon>Eumalacostraca</taxon>
        <taxon>Eucarida</taxon>
        <taxon>Decapoda</taxon>
        <taxon>Pleocyemata</taxon>
        <taxon>Anomura</taxon>
        <taxon>Galatheoidea</taxon>
        <taxon>Porcellanidae</taxon>
        <taxon>Petrolisthes</taxon>
    </lineage>
</organism>
<accession>A0AAE1UHM3</accession>
<reference evidence="3" key="1">
    <citation type="submission" date="2023-11" db="EMBL/GenBank/DDBJ databases">
        <title>Genome assemblies of two species of porcelain crab, Petrolisthes cinctipes and Petrolisthes manimaculis (Anomura: Porcellanidae).</title>
        <authorList>
            <person name="Angst P."/>
        </authorList>
    </citation>
    <scope>NUCLEOTIDE SEQUENCE</scope>
    <source>
        <strain evidence="3">PB745_02</strain>
        <tissue evidence="3">Gill</tissue>
    </source>
</reference>
<feature type="domain" description="CCHC-type" evidence="2">
    <location>
        <begin position="143"/>
        <end position="156"/>
    </location>
</feature>
<dbReference type="EMBL" id="JAWZYT010000656">
    <property type="protein sequence ID" value="KAK4320571.1"/>
    <property type="molecule type" value="Genomic_DNA"/>
</dbReference>
<keyword evidence="1" id="KW-0862">Zinc</keyword>
<protein>
    <recommendedName>
        <fullName evidence="2">CCHC-type domain-containing protein</fullName>
    </recommendedName>
</protein>
<sequence>MLEIFPEEPTFDALMKNLGEATRETGETLRSYYTSLHEMANELTKNKAAHSQVLKDIYLLRFYNALPPLFQNNITSDEMADGKKLLRKAIKLATTYPASKLRDEEVNKERATTQKIHVVVTPPHGATANQASLNKHWKESRTCFVCKKPGHNARNCYRKQNNSNWQSWQAQETQKRYDQDWGWPTQNTGR</sequence>
<name>A0AAE1UHM3_9EUCA</name>
<dbReference type="AlphaFoldDB" id="A0AAE1UHM3"/>
<keyword evidence="1" id="KW-0863">Zinc-finger</keyword>
<evidence type="ECO:0000256" key="1">
    <source>
        <dbReference type="PROSITE-ProRule" id="PRU00047"/>
    </source>
</evidence>
<dbReference type="Proteomes" id="UP001292094">
    <property type="component" value="Unassembled WGS sequence"/>
</dbReference>
<evidence type="ECO:0000313" key="3">
    <source>
        <dbReference type="EMBL" id="KAK4320571.1"/>
    </source>
</evidence>
<dbReference type="GO" id="GO:0008270">
    <property type="term" value="F:zinc ion binding"/>
    <property type="evidence" value="ECO:0007669"/>
    <property type="project" value="UniProtKB-KW"/>
</dbReference>
<keyword evidence="4" id="KW-1185">Reference proteome</keyword>
<evidence type="ECO:0000313" key="4">
    <source>
        <dbReference type="Proteomes" id="UP001292094"/>
    </source>
</evidence>
<dbReference type="PROSITE" id="PS50158">
    <property type="entry name" value="ZF_CCHC"/>
    <property type="match status" value="1"/>
</dbReference>
<keyword evidence="1" id="KW-0479">Metal-binding</keyword>
<proteinExistence type="predicted"/>
<gene>
    <name evidence="3" type="ORF">Pmani_008575</name>
</gene>
<comment type="caution">
    <text evidence="3">The sequence shown here is derived from an EMBL/GenBank/DDBJ whole genome shotgun (WGS) entry which is preliminary data.</text>
</comment>
<dbReference type="SMART" id="SM00343">
    <property type="entry name" value="ZnF_C2HC"/>
    <property type="match status" value="1"/>
</dbReference>
<dbReference type="Gene3D" id="4.10.60.10">
    <property type="entry name" value="Zinc finger, CCHC-type"/>
    <property type="match status" value="1"/>
</dbReference>
<dbReference type="InterPro" id="IPR036875">
    <property type="entry name" value="Znf_CCHC_sf"/>
</dbReference>
<dbReference type="SUPFAM" id="SSF57756">
    <property type="entry name" value="Retrovirus zinc finger-like domains"/>
    <property type="match status" value="1"/>
</dbReference>
<dbReference type="GO" id="GO:0003676">
    <property type="term" value="F:nucleic acid binding"/>
    <property type="evidence" value="ECO:0007669"/>
    <property type="project" value="InterPro"/>
</dbReference>